<evidence type="ECO:0000313" key="3">
    <source>
        <dbReference type="Proteomes" id="UP000039865"/>
    </source>
</evidence>
<evidence type="ECO:0000313" key="2">
    <source>
        <dbReference type="EMBL" id="CDW77875.1"/>
    </source>
</evidence>
<organism evidence="2 3">
    <name type="scientific">Stylonychia lemnae</name>
    <name type="common">Ciliate</name>
    <dbReference type="NCBI Taxonomy" id="5949"/>
    <lineage>
        <taxon>Eukaryota</taxon>
        <taxon>Sar</taxon>
        <taxon>Alveolata</taxon>
        <taxon>Ciliophora</taxon>
        <taxon>Intramacronucleata</taxon>
        <taxon>Spirotrichea</taxon>
        <taxon>Stichotrichia</taxon>
        <taxon>Sporadotrichida</taxon>
        <taxon>Oxytrichidae</taxon>
        <taxon>Stylonychinae</taxon>
        <taxon>Stylonychia</taxon>
    </lineage>
</organism>
<sequence>MSWLWNLLTPSKSKPPATPLKDTAEKDKENIKEEQKVEKSKLIKEQQQGGLSGLSNNDKILKDKQLNNLDKVKGNQQINLEKQKYQRQITALTTEETEDNYQDQESQISGENKQQIHIESRSSKSDSNEYLRKMEQLKKVILECFNNYQIISEPLQDPESYVEQLNSKKRKAEDQLFEIEELSSGTNKRQKLNQSSQYSKIRQGGLQYGDTPYRLKKVILMEGETFWEVEWIQNPDKQSIVVEQLEDSYERQSNLMKWNESVFLELKSQFIVTKNQNM</sequence>
<name>A0A078A6L6_STYLE</name>
<reference evidence="2 3" key="1">
    <citation type="submission" date="2014-06" db="EMBL/GenBank/DDBJ databases">
        <authorList>
            <person name="Swart Estienne"/>
        </authorList>
    </citation>
    <scope>NUCLEOTIDE SEQUENCE [LARGE SCALE GENOMIC DNA]</scope>
    <source>
        <strain evidence="2 3">130c</strain>
    </source>
</reference>
<feature type="compositionally biased region" description="Polar residues" evidence="1">
    <location>
        <begin position="45"/>
        <end position="58"/>
    </location>
</feature>
<feature type="region of interest" description="Disordered" evidence="1">
    <location>
        <begin position="95"/>
        <end position="129"/>
    </location>
</feature>
<dbReference type="InParanoid" id="A0A078A6L6"/>
<dbReference type="Proteomes" id="UP000039865">
    <property type="component" value="Unassembled WGS sequence"/>
</dbReference>
<feature type="compositionally biased region" description="Basic and acidic residues" evidence="1">
    <location>
        <begin position="114"/>
        <end position="129"/>
    </location>
</feature>
<dbReference type="AlphaFoldDB" id="A0A078A6L6"/>
<protein>
    <submittedName>
        <fullName evidence="2">Uncharacterized protein</fullName>
    </submittedName>
</protein>
<gene>
    <name evidence="2" type="primary">Contig9933.g509</name>
    <name evidence="2" type="ORF">STYLEM_6842</name>
</gene>
<keyword evidence="3" id="KW-1185">Reference proteome</keyword>
<proteinExistence type="predicted"/>
<dbReference type="EMBL" id="CCKQ01006556">
    <property type="protein sequence ID" value="CDW77875.1"/>
    <property type="molecule type" value="Genomic_DNA"/>
</dbReference>
<evidence type="ECO:0000256" key="1">
    <source>
        <dbReference type="SAM" id="MobiDB-lite"/>
    </source>
</evidence>
<feature type="compositionally biased region" description="Polar residues" evidence="1">
    <location>
        <begin position="103"/>
        <end position="113"/>
    </location>
</feature>
<feature type="region of interest" description="Disordered" evidence="1">
    <location>
        <begin position="1"/>
        <end position="60"/>
    </location>
</feature>
<accession>A0A078A6L6</accession>
<feature type="compositionally biased region" description="Basic and acidic residues" evidence="1">
    <location>
        <begin position="22"/>
        <end position="44"/>
    </location>
</feature>